<keyword evidence="2" id="KW-1185">Reference proteome</keyword>
<accession>A0AAD9PS14</accession>
<dbReference type="AlphaFoldDB" id="A0AAD9PS14"/>
<protein>
    <submittedName>
        <fullName evidence="1">Uncharacterized protein</fullName>
    </submittedName>
</protein>
<reference evidence="1" key="2">
    <citation type="journal article" date="2023" name="Science">
        <title>Genomic signatures of disease resistance in endangered staghorn corals.</title>
        <authorList>
            <person name="Vollmer S.V."/>
            <person name="Selwyn J.D."/>
            <person name="Despard B.A."/>
            <person name="Roesel C.L."/>
        </authorList>
    </citation>
    <scope>NUCLEOTIDE SEQUENCE</scope>
    <source>
        <strain evidence="1">K2</strain>
    </source>
</reference>
<gene>
    <name evidence="1" type="ORF">P5673_032073</name>
</gene>
<organism evidence="1 2">
    <name type="scientific">Acropora cervicornis</name>
    <name type="common">Staghorn coral</name>
    <dbReference type="NCBI Taxonomy" id="6130"/>
    <lineage>
        <taxon>Eukaryota</taxon>
        <taxon>Metazoa</taxon>
        <taxon>Cnidaria</taxon>
        <taxon>Anthozoa</taxon>
        <taxon>Hexacorallia</taxon>
        <taxon>Scleractinia</taxon>
        <taxon>Astrocoeniina</taxon>
        <taxon>Acroporidae</taxon>
        <taxon>Acropora</taxon>
    </lineage>
</organism>
<reference evidence="1" key="1">
    <citation type="journal article" date="2023" name="G3 (Bethesda)">
        <title>Whole genome assembly and annotation of the endangered Caribbean coral Acropora cervicornis.</title>
        <authorList>
            <person name="Selwyn J.D."/>
            <person name="Vollmer S.V."/>
        </authorList>
    </citation>
    <scope>NUCLEOTIDE SEQUENCE</scope>
    <source>
        <strain evidence="1">K2</strain>
    </source>
</reference>
<dbReference type="EMBL" id="JARQWQ010000165">
    <property type="protein sequence ID" value="KAK2547851.1"/>
    <property type="molecule type" value="Genomic_DNA"/>
</dbReference>
<name>A0AAD9PS14_ACRCE</name>
<comment type="caution">
    <text evidence="1">The sequence shown here is derived from an EMBL/GenBank/DDBJ whole genome shotgun (WGS) entry which is preliminary data.</text>
</comment>
<evidence type="ECO:0000313" key="2">
    <source>
        <dbReference type="Proteomes" id="UP001249851"/>
    </source>
</evidence>
<evidence type="ECO:0000313" key="1">
    <source>
        <dbReference type="EMBL" id="KAK2547851.1"/>
    </source>
</evidence>
<dbReference type="Proteomes" id="UP001249851">
    <property type="component" value="Unassembled WGS sequence"/>
</dbReference>
<sequence>MVKELYGGAKTAKFGKKVTVLRRRVGEQEEQEEIFTTHQICYNTADVYKNVKGAWDRESEGWRGKEIK</sequence>
<proteinExistence type="predicted"/>